<dbReference type="Proteomes" id="UP000600918">
    <property type="component" value="Unassembled WGS sequence"/>
</dbReference>
<evidence type="ECO:0000256" key="1">
    <source>
        <dbReference type="SAM" id="MobiDB-lite"/>
    </source>
</evidence>
<name>A0A834NWJ2_VESPE</name>
<protein>
    <submittedName>
        <fullName evidence="2">Uncharacterized protein</fullName>
    </submittedName>
</protein>
<organism evidence="2 3">
    <name type="scientific">Vespula pensylvanica</name>
    <name type="common">Western yellow jacket</name>
    <name type="synonym">Wasp</name>
    <dbReference type="NCBI Taxonomy" id="30213"/>
    <lineage>
        <taxon>Eukaryota</taxon>
        <taxon>Metazoa</taxon>
        <taxon>Ecdysozoa</taxon>
        <taxon>Arthropoda</taxon>
        <taxon>Hexapoda</taxon>
        <taxon>Insecta</taxon>
        <taxon>Pterygota</taxon>
        <taxon>Neoptera</taxon>
        <taxon>Endopterygota</taxon>
        <taxon>Hymenoptera</taxon>
        <taxon>Apocrita</taxon>
        <taxon>Aculeata</taxon>
        <taxon>Vespoidea</taxon>
        <taxon>Vespidae</taxon>
        <taxon>Vespinae</taxon>
        <taxon>Vespula</taxon>
    </lineage>
</organism>
<feature type="region of interest" description="Disordered" evidence="1">
    <location>
        <begin position="1"/>
        <end position="53"/>
    </location>
</feature>
<gene>
    <name evidence="2" type="ORF">H0235_010178</name>
</gene>
<reference evidence="2" key="1">
    <citation type="journal article" date="2020" name="G3 (Bethesda)">
        <title>High-Quality Assemblies for Three Invasive Social Wasps from the &lt;i&gt;Vespula&lt;/i&gt; Genus.</title>
        <authorList>
            <person name="Harrop T.W.R."/>
            <person name="Guhlin J."/>
            <person name="McLaughlin G.M."/>
            <person name="Permina E."/>
            <person name="Stockwell P."/>
            <person name="Gilligan J."/>
            <person name="Le Lec M.F."/>
            <person name="Gruber M.A.M."/>
            <person name="Quinn O."/>
            <person name="Lovegrove M."/>
            <person name="Duncan E.J."/>
            <person name="Remnant E.J."/>
            <person name="Van Eeckhoven J."/>
            <person name="Graham B."/>
            <person name="Knapp R.A."/>
            <person name="Langford K.W."/>
            <person name="Kronenberg Z."/>
            <person name="Press M.O."/>
            <person name="Eacker S.M."/>
            <person name="Wilson-Rankin E.E."/>
            <person name="Purcell J."/>
            <person name="Lester P.J."/>
            <person name="Dearden P.K."/>
        </authorList>
    </citation>
    <scope>NUCLEOTIDE SEQUENCE</scope>
    <source>
        <strain evidence="2">Volc-1</strain>
    </source>
</reference>
<dbReference type="EMBL" id="JACSDY010000009">
    <property type="protein sequence ID" value="KAF7419881.1"/>
    <property type="molecule type" value="Genomic_DNA"/>
</dbReference>
<evidence type="ECO:0000313" key="3">
    <source>
        <dbReference type="Proteomes" id="UP000600918"/>
    </source>
</evidence>
<sequence length="129" mass="14598">MLTRGRARPFPRLTSIKSDLGVLDPSSPHSPQHAGPEGTECEQHKRKTRPSPRWDLWYQSGTLIGYALPRETVIRYSDPWRRIIDVKFADKFSTSGGGWISSAAPLRELVLLGTKLEQRPPDLRCEYGP</sequence>
<dbReference type="AlphaFoldDB" id="A0A834NWJ2"/>
<accession>A0A834NWJ2</accession>
<keyword evidence="3" id="KW-1185">Reference proteome</keyword>
<evidence type="ECO:0000313" key="2">
    <source>
        <dbReference type="EMBL" id="KAF7419881.1"/>
    </source>
</evidence>
<comment type="caution">
    <text evidence="2">The sequence shown here is derived from an EMBL/GenBank/DDBJ whole genome shotgun (WGS) entry which is preliminary data.</text>
</comment>
<proteinExistence type="predicted"/>